<dbReference type="CDD" id="cd20010">
    <property type="entry name" value="PBP1_AglR-like"/>
    <property type="match status" value="1"/>
</dbReference>
<dbReference type="GO" id="GO:0003700">
    <property type="term" value="F:DNA-binding transcription factor activity"/>
    <property type="evidence" value="ECO:0007669"/>
    <property type="project" value="TreeGrafter"/>
</dbReference>
<dbReference type="InterPro" id="IPR046335">
    <property type="entry name" value="LacI/GalR-like_sensor"/>
</dbReference>
<dbReference type="Pfam" id="PF00356">
    <property type="entry name" value="LacI"/>
    <property type="match status" value="1"/>
</dbReference>
<protein>
    <submittedName>
        <fullName evidence="5">HTH-type transcriptional repressor CytR</fullName>
    </submittedName>
</protein>
<dbReference type="CDD" id="cd01392">
    <property type="entry name" value="HTH_LacI"/>
    <property type="match status" value="1"/>
</dbReference>
<keyword evidence="6" id="KW-1185">Reference proteome</keyword>
<dbReference type="PANTHER" id="PTHR30146:SF153">
    <property type="entry name" value="LACTOSE OPERON REPRESSOR"/>
    <property type="match status" value="1"/>
</dbReference>
<reference evidence="5 6" key="1">
    <citation type="submission" date="2017-03" db="EMBL/GenBank/DDBJ databases">
        <authorList>
            <person name="Afonso C.L."/>
            <person name="Miller P.J."/>
            <person name="Scott M.A."/>
            <person name="Spackman E."/>
            <person name="Goraichik I."/>
            <person name="Dimitrov K.M."/>
            <person name="Suarez D.L."/>
            <person name="Swayne D.E."/>
        </authorList>
    </citation>
    <scope>NUCLEOTIDE SEQUENCE [LARGE SCALE GENOMIC DNA]</scope>
    <source>
        <strain evidence="5 6">CECT 7680</strain>
    </source>
</reference>
<evidence type="ECO:0000259" key="4">
    <source>
        <dbReference type="PROSITE" id="PS50932"/>
    </source>
</evidence>
<feature type="domain" description="HTH lacI-type" evidence="4">
    <location>
        <begin position="13"/>
        <end position="67"/>
    </location>
</feature>
<dbReference type="GO" id="GO:0000976">
    <property type="term" value="F:transcription cis-regulatory region binding"/>
    <property type="evidence" value="ECO:0007669"/>
    <property type="project" value="TreeGrafter"/>
</dbReference>
<dbReference type="SMART" id="SM00354">
    <property type="entry name" value="HTH_LACI"/>
    <property type="match status" value="1"/>
</dbReference>
<sequence length="354" mass="38743">MQQEGLGVKQRRITIADVADALGVTKGTVSRALNGYSDIADSTRLRIQRKAQELGYRPLSHAQAIRTGKVRSIGLVLQINAHDAQRPFLADFLAGVTKGASDEHWTLTVSTAASDADMRDTLTRLVEERKADGFILPRALRRDYRVELLRRLEVPFVLYGRTPDMAGCPFYDIRGEEAMEEAVLRLAAFGHRRIGFINGGLEYYYSALRLEGYKAGLAKAGIAYRPEYVQEDAVTVAQGHAAGERLLGQAEPPTAVVCAVDMAALGLYQAIRAAGQEPGRDVSVIAYDGVPEGAYAQPPLTTFAVDSRRAGERLARLLITRIRGGHPDTLREFDRAQLVVRGSDGPPPRPDFTN</sequence>
<dbReference type="Proteomes" id="UP000193409">
    <property type="component" value="Unassembled WGS sequence"/>
</dbReference>
<evidence type="ECO:0000256" key="1">
    <source>
        <dbReference type="ARBA" id="ARBA00023015"/>
    </source>
</evidence>
<proteinExistence type="predicted"/>
<evidence type="ECO:0000256" key="3">
    <source>
        <dbReference type="ARBA" id="ARBA00023163"/>
    </source>
</evidence>
<organism evidence="5 6">
    <name type="scientific">Pseudoruegeria aquimaris</name>
    <dbReference type="NCBI Taxonomy" id="393663"/>
    <lineage>
        <taxon>Bacteria</taxon>
        <taxon>Pseudomonadati</taxon>
        <taxon>Pseudomonadota</taxon>
        <taxon>Alphaproteobacteria</taxon>
        <taxon>Rhodobacterales</taxon>
        <taxon>Roseobacteraceae</taxon>
        <taxon>Pseudoruegeria</taxon>
    </lineage>
</organism>
<dbReference type="Pfam" id="PF13377">
    <property type="entry name" value="Peripla_BP_3"/>
    <property type="match status" value="1"/>
</dbReference>
<evidence type="ECO:0000313" key="5">
    <source>
        <dbReference type="EMBL" id="SLN14574.1"/>
    </source>
</evidence>
<dbReference type="OrthoDB" id="234496at2"/>
<dbReference type="RefSeq" id="WP_085866941.1">
    <property type="nucleotide sequence ID" value="NZ_FWFQ01000002.1"/>
</dbReference>
<keyword evidence="1" id="KW-0805">Transcription regulation</keyword>
<gene>
    <name evidence="5" type="primary">cytR_1</name>
    <name evidence="5" type="ORF">PSA7680_00351</name>
</gene>
<dbReference type="PANTHER" id="PTHR30146">
    <property type="entry name" value="LACI-RELATED TRANSCRIPTIONAL REPRESSOR"/>
    <property type="match status" value="1"/>
</dbReference>
<evidence type="ECO:0000256" key="2">
    <source>
        <dbReference type="ARBA" id="ARBA00023125"/>
    </source>
</evidence>
<dbReference type="Gene3D" id="3.40.50.2300">
    <property type="match status" value="2"/>
</dbReference>
<name>A0A1Y5RER4_9RHOB</name>
<accession>A0A1Y5RER4</accession>
<keyword evidence="3" id="KW-0804">Transcription</keyword>
<dbReference type="Gene3D" id="1.10.260.40">
    <property type="entry name" value="lambda repressor-like DNA-binding domains"/>
    <property type="match status" value="1"/>
</dbReference>
<dbReference type="InterPro" id="IPR028082">
    <property type="entry name" value="Peripla_BP_I"/>
</dbReference>
<dbReference type="SUPFAM" id="SSF53822">
    <property type="entry name" value="Periplasmic binding protein-like I"/>
    <property type="match status" value="1"/>
</dbReference>
<dbReference type="PROSITE" id="PS50932">
    <property type="entry name" value="HTH_LACI_2"/>
    <property type="match status" value="1"/>
</dbReference>
<evidence type="ECO:0000313" key="6">
    <source>
        <dbReference type="Proteomes" id="UP000193409"/>
    </source>
</evidence>
<dbReference type="InterPro" id="IPR000843">
    <property type="entry name" value="HTH_LacI"/>
</dbReference>
<dbReference type="SUPFAM" id="SSF47413">
    <property type="entry name" value="lambda repressor-like DNA-binding domains"/>
    <property type="match status" value="1"/>
</dbReference>
<dbReference type="InterPro" id="IPR010982">
    <property type="entry name" value="Lambda_DNA-bd_dom_sf"/>
</dbReference>
<dbReference type="AlphaFoldDB" id="A0A1Y5RER4"/>
<keyword evidence="2" id="KW-0238">DNA-binding</keyword>
<dbReference type="EMBL" id="FWFQ01000002">
    <property type="protein sequence ID" value="SLN14574.1"/>
    <property type="molecule type" value="Genomic_DNA"/>
</dbReference>